<dbReference type="OrthoDB" id="2506647at2759"/>
<evidence type="ECO:0000313" key="1">
    <source>
        <dbReference type="EMBL" id="URE02101.1"/>
    </source>
</evidence>
<evidence type="ECO:0000313" key="3">
    <source>
        <dbReference type="Proteomes" id="UP001055439"/>
    </source>
</evidence>
<reference evidence="2" key="1">
    <citation type="submission" date="2022-05" db="EMBL/GenBank/DDBJ databases">
        <title>The Musa troglodytarum L. genome provides insights into the mechanism of non-climacteric behaviour and enrichment of carotenoids.</title>
        <authorList>
            <person name="Wang J."/>
        </authorList>
    </citation>
    <scope>NUCLEOTIDE SEQUENCE</scope>
    <source>
        <tissue evidence="2">Leaf</tissue>
    </source>
</reference>
<gene>
    <name evidence="2" type="ORF">MUK42_20379</name>
    <name evidence="1" type="ORF">MUK42_20397</name>
</gene>
<dbReference type="EMBL" id="CP097507">
    <property type="protein sequence ID" value="URE02101.1"/>
    <property type="molecule type" value="Genomic_DNA"/>
</dbReference>
<dbReference type="Gene3D" id="3.90.280.10">
    <property type="entry name" value="PEBP-like"/>
    <property type="match status" value="1"/>
</dbReference>
<keyword evidence="3" id="KW-1185">Reference proteome</keyword>
<proteinExistence type="predicted"/>
<protein>
    <submittedName>
        <fullName evidence="2">CEN-like protein</fullName>
    </submittedName>
</protein>
<dbReference type="EMBL" id="CP097507">
    <property type="protein sequence ID" value="URE07306.1"/>
    <property type="molecule type" value="Genomic_DNA"/>
</dbReference>
<sequence>MQHNISITVFKVCIHCTNNLGLVSGLLPTFPAQLMHRLVSSRTSTHSSNAHLFVVDGGDEVPASVDDAGREIVSYEAPKPSIGIHRYVFVLFKQKGRRTVCVPPASRDHFNTRSFSEESGLGLPVAAVYFNAQRETAARRR</sequence>
<accession>A0A9E7G1W2</accession>
<dbReference type="PANTHER" id="PTHR11362">
    <property type="entry name" value="PHOSPHATIDYLETHANOLAMINE-BINDING PROTEIN"/>
    <property type="match status" value="1"/>
</dbReference>
<dbReference type="AlphaFoldDB" id="A0A9E7G1W2"/>
<evidence type="ECO:0000313" key="2">
    <source>
        <dbReference type="EMBL" id="URE07306.1"/>
    </source>
</evidence>
<name>A0A9E7G1W2_9LILI</name>
<dbReference type="SUPFAM" id="SSF49777">
    <property type="entry name" value="PEBP-like"/>
    <property type="match status" value="1"/>
</dbReference>
<dbReference type="InterPro" id="IPR036610">
    <property type="entry name" value="PEBP-like_sf"/>
</dbReference>
<dbReference type="Proteomes" id="UP001055439">
    <property type="component" value="Chromosome 5"/>
</dbReference>
<dbReference type="PANTHER" id="PTHR11362:SF108">
    <property type="entry name" value="PROTEIN BROTHER OF FT AND TFL 1"/>
    <property type="match status" value="1"/>
</dbReference>
<dbReference type="InterPro" id="IPR035810">
    <property type="entry name" value="PEBP_euk"/>
</dbReference>
<organism evidence="2 3">
    <name type="scientific">Musa troglodytarum</name>
    <name type="common">fe'i banana</name>
    <dbReference type="NCBI Taxonomy" id="320322"/>
    <lineage>
        <taxon>Eukaryota</taxon>
        <taxon>Viridiplantae</taxon>
        <taxon>Streptophyta</taxon>
        <taxon>Embryophyta</taxon>
        <taxon>Tracheophyta</taxon>
        <taxon>Spermatophyta</taxon>
        <taxon>Magnoliopsida</taxon>
        <taxon>Liliopsida</taxon>
        <taxon>Zingiberales</taxon>
        <taxon>Musaceae</taxon>
        <taxon>Musa</taxon>
    </lineage>
</organism>